<reference evidence="1 2" key="1">
    <citation type="journal article" date="2014" name="BMC Genomics">
        <title>Comparative genomics of the major fungal agents of human and animal Sporotrichosis: Sporothrix schenckii and Sporothrix brasiliensis.</title>
        <authorList>
            <person name="Teixeira M.M."/>
            <person name="de Almeida L.G."/>
            <person name="Kubitschek-Barreira P."/>
            <person name="Alves F.L."/>
            <person name="Kioshima E.S."/>
            <person name="Abadio A.K."/>
            <person name="Fernandes L."/>
            <person name="Derengowski L.S."/>
            <person name="Ferreira K.S."/>
            <person name="Souza R.C."/>
            <person name="Ruiz J.C."/>
            <person name="de Andrade N.C."/>
            <person name="Paes H.C."/>
            <person name="Nicola A.M."/>
            <person name="Albuquerque P."/>
            <person name="Gerber A.L."/>
            <person name="Martins V.P."/>
            <person name="Peconick L.D."/>
            <person name="Neto A.V."/>
            <person name="Chaucanez C.B."/>
            <person name="Silva P.A."/>
            <person name="Cunha O.L."/>
            <person name="de Oliveira F.F."/>
            <person name="dos Santos T.C."/>
            <person name="Barros A.L."/>
            <person name="Soares M.A."/>
            <person name="de Oliveira L.M."/>
            <person name="Marini M.M."/>
            <person name="Villalobos-Duno H."/>
            <person name="Cunha M.M."/>
            <person name="de Hoog S."/>
            <person name="da Silveira J.F."/>
            <person name="Henrissat B."/>
            <person name="Nino-Vega G.A."/>
            <person name="Cisalpino P.S."/>
            <person name="Mora-Montes H.M."/>
            <person name="Almeida S.R."/>
            <person name="Stajich J.E."/>
            <person name="Lopes-Bezerra L.M."/>
            <person name="Vasconcelos A.T."/>
            <person name="Felipe M.S."/>
        </authorList>
    </citation>
    <scope>NUCLEOTIDE SEQUENCE [LARGE SCALE GENOMIC DNA]</scope>
    <source>
        <strain evidence="1 2">1099-18</strain>
    </source>
</reference>
<protein>
    <submittedName>
        <fullName evidence="1">Uncharacterized protein</fullName>
    </submittedName>
</protein>
<comment type="caution">
    <text evidence="1">The sequence shown here is derived from an EMBL/GenBank/DDBJ whole genome shotgun (WGS) entry which is preliminary data.</text>
</comment>
<dbReference type="RefSeq" id="XP_016582931.1">
    <property type="nucleotide sequence ID" value="XM_016732450.1"/>
</dbReference>
<organism evidence="1 2">
    <name type="scientific">Sporothrix schenckii 1099-18</name>
    <dbReference type="NCBI Taxonomy" id="1397361"/>
    <lineage>
        <taxon>Eukaryota</taxon>
        <taxon>Fungi</taxon>
        <taxon>Dikarya</taxon>
        <taxon>Ascomycota</taxon>
        <taxon>Pezizomycotina</taxon>
        <taxon>Sordariomycetes</taxon>
        <taxon>Sordariomycetidae</taxon>
        <taxon>Ophiostomatales</taxon>
        <taxon>Ophiostomataceae</taxon>
        <taxon>Sporothrix</taxon>
    </lineage>
</organism>
<proteinExistence type="predicted"/>
<sequence>MAAIQARVAARSEIQRRRLAVGAGDERRREGRRERLQDETQGVLNNEILRWLVPSCLALVRRNEQDQTLPLKWLRFPDPGAIRGVQADADMNVLVVNAARLGVVRVVS</sequence>
<evidence type="ECO:0000313" key="1">
    <source>
        <dbReference type="EMBL" id="KJR80255.1"/>
    </source>
</evidence>
<gene>
    <name evidence="1" type="ORF">SPSK_05710</name>
</gene>
<dbReference type="Proteomes" id="UP000033710">
    <property type="component" value="Unassembled WGS sequence"/>
</dbReference>
<reference evidence="1 2" key="2">
    <citation type="journal article" date="2015" name="Eukaryot. Cell">
        <title>Asexual propagation of a virulent clone complex in a human and feline outbreak of sporotrichosis.</title>
        <authorList>
            <person name="Teixeira Mde M."/>
            <person name="Rodrigues A.M."/>
            <person name="Tsui C.K."/>
            <person name="de Almeida L.G."/>
            <person name="Van Diepeningen A.D."/>
            <person name="van den Ende B.G."/>
            <person name="Fernandes G.F."/>
            <person name="Kano R."/>
            <person name="Hamelin R.C."/>
            <person name="Lopes-Bezerra L.M."/>
            <person name="Vasconcelos A.T."/>
            <person name="de Hoog S."/>
            <person name="de Camargo Z.P."/>
            <person name="Felipe M.S."/>
        </authorList>
    </citation>
    <scope>NUCLEOTIDE SEQUENCE [LARGE SCALE GENOMIC DNA]</scope>
    <source>
        <strain evidence="1 2">1099-18</strain>
    </source>
</reference>
<dbReference type="AlphaFoldDB" id="A0A0F2LUS0"/>
<dbReference type="EMBL" id="AXCR01000012">
    <property type="protein sequence ID" value="KJR80255.1"/>
    <property type="molecule type" value="Genomic_DNA"/>
</dbReference>
<dbReference type="GeneID" id="27667727"/>
<dbReference type="KEGG" id="ssck:SPSK_05710"/>
<accession>A0A0F2LUS0</accession>
<dbReference type="VEuPathDB" id="FungiDB:SPSK_05710"/>
<evidence type="ECO:0000313" key="2">
    <source>
        <dbReference type="Proteomes" id="UP000033710"/>
    </source>
</evidence>
<name>A0A0F2LUS0_SPOSC</name>